<dbReference type="EMBL" id="JAADJG010000050">
    <property type="protein sequence ID" value="KAF4456632.1"/>
    <property type="molecule type" value="Genomic_DNA"/>
</dbReference>
<gene>
    <name evidence="2" type="ORF">F53441_1290</name>
</gene>
<dbReference type="GO" id="GO:0016829">
    <property type="term" value="F:lyase activity"/>
    <property type="evidence" value="ECO:0007669"/>
    <property type="project" value="UniProtKB-KW"/>
</dbReference>
<name>A0A8H4PDH3_9HYPO</name>
<evidence type="ECO:0000313" key="3">
    <source>
        <dbReference type="Proteomes" id="UP000605986"/>
    </source>
</evidence>
<keyword evidence="2" id="KW-0456">Lyase</keyword>
<protein>
    <submittedName>
        <fullName evidence="2">Putative pectate lyase 1</fullName>
    </submittedName>
</protein>
<dbReference type="Proteomes" id="UP000605986">
    <property type="component" value="Unassembled WGS sequence"/>
</dbReference>
<feature type="region of interest" description="Disordered" evidence="1">
    <location>
        <begin position="154"/>
        <end position="175"/>
    </location>
</feature>
<evidence type="ECO:0000313" key="2">
    <source>
        <dbReference type="EMBL" id="KAF4456632.1"/>
    </source>
</evidence>
<accession>A0A8H4PDH3</accession>
<dbReference type="AlphaFoldDB" id="A0A8H4PDH3"/>
<feature type="region of interest" description="Disordered" evidence="1">
    <location>
        <begin position="28"/>
        <end position="48"/>
    </location>
</feature>
<keyword evidence="3" id="KW-1185">Reference proteome</keyword>
<proteinExistence type="predicted"/>
<comment type="caution">
    <text evidence="2">The sequence shown here is derived from an EMBL/GenBank/DDBJ whole genome shotgun (WGS) entry which is preliminary data.</text>
</comment>
<reference evidence="2" key="1">
    <citation type="submission" date="2020-01" db="EMBL/GenBank/DDBJ databases">
        <title>Identification and distribution of gene clusters putatively required for synthesis of sphingolipid metabolism inhibitors in phylogenetically diverse species of the filamentous fungus Fusarium.</title>
        <authorList>
            <person name="Kim H.-S."/>
            <person name="Busman M."/>
            <person name="Brown D.W."/>
            <person name="Divon H."/>
            <person name="Uhlig S."/>
            <person name="Proctor R.H."/>
        </authorList>
    </citation>
    <scope>NUCLEOTIDE SEQUENCE</scope>
    <source>
        <strain evidence="2">NRRL 53441</strain>
    </source>
</reference>
<evidence type="ECO:0000256" key="1">
    <source>
        <dbReference type="SAM" id="MobiDB-lite"/>
    </source>
</evidence>
<sequence>MSESIHDTHEYLVAEMIDHVGTWPIVVNSDDDTEPAPASSSDLTHTLARSESSDSIRTFYSVVQEIETDSFYHKSPGTGLRVLEDEISSLDLDPVRYQPHPAAINDPSNIRYCPQNGGTTSGGYPPQVTVKTLAELTTRRERALTKSSLSIGMNPFTSRISKADEPPTPSTMSRM</sequence>
<feature type="compositionally biased region" description="Polar residues" evidence="1">
    <location>
        <begin position="38"/>
        <end position="48"/>
    </location>
</feature>
<organism evidence="2 3">
    <name type="scientific">Fusarium austroafricanum</name>
    <dbReference type="NCBI Taxonomy" id="2364996"/>
    <lineage>
        <taxon>Eukaryota</taxon>
        <taxon>Fungi</taxon>
        <taxon>Dikarya</taxon>
        <taxon>Ascomycota</taxon>
        <taxon>Pezizomycotina</taxon>
        <taxon>Sordariomycetes</taxon>
        <taxon>Hypocreomycetidae</taxon>
        <taxon>Hypocreales</taxon>
        <taxon>Nectriaceae</taxon>
        <taxon>Fusarium</taxon>
        <taxon>Fusarium concolor species complex</taxon>
    </lineage>
</organism>